<keyword evidence="2 4" id="KW-0819">tRNA processing</keyword>
<dbReference type="Proteomes" id="UP001374579">
    <property type="component" value="Unassembled WGS sequence"/>
</dbReference>
<dbReference type="SUPFAM" id="SSF55120">
    <property type="entry name" value="Pseudouridine synthase"/>
    <property type="match status" value="1"/>
</dbReference>
<dbReference type="EMBL" id="JBAMIC010000019">
    <property type="protein sequence ID" value="KAK7093626.1"/>
    <property type="molecule type" value="Genomic_DNA"/>
</dbReference>
<dbReference type="GO" id="GO:0031119">
    <property type="term" value="P:tRNA pseudouridine synthesis"/>
    <property type="evidence" value="ECO:0007669"/>
    <property type="project" value="TreeGrafter"/>
</dbReference>
<accession>A0AAN9AUT1</accession>
<feature type="compositionally biased region" description="Low complexity" evidence="5">
    <location>
        <begin position="305"/>
        <end position="316"/>
    </location>
</feature>
<dbReference type="InterPro" id="IPR001406">
    <property type="entry name" value="PsdUridine_synth_TruA"/>
</dbReference>
<feature type="compositionally biased region" description="Basic and acidic residues" evidence="5">
    <location>
        <begin position="290"/>
        <end position="299"/>
    </location>
</feature>
<gene>
    <name evidence="7" type="ORF">V1264_007339</name>
</gene>
<evidence type="ECO:0000259" key="6">
    <source>
        <dbReference type="Pfam" id="PF01416"/>
    </source>
</evidence>
<comment type="catalytic activity">
    <reaction evidence="4">
        <text>uridine(38/39/40) in tRNA = pseudouridine(38/39/40) in tRNA</text>
        <dbReference type="Rhea" id="RHEA:22376"/>
        <dbReference type="Rhea" id="RHEA-COMP:10085"/>
        <dbReference type="Rhea" id="RHEA-COMP:10087"/>
        <dbReference type="ChEBI" id="CHEBI:65314"/>
        <dbReference type="ChEBI" id="CHEBI:65315"/>
        <dbReference type="EC" id="5.4.99.12"/>
    </reaction>
</comment>
<evidence type="ECO:0000256" key="1">
    <source>
        <dbReference type="ARBA" id="ARBA00009375"/>
    </source>
</evidence>
<feature type="compositionally biased region" description="Basic and acidic residues" evidence="5">
    <location>
        <begin position="320"/>
        <end position="333"/>
    </location>
</feature>
<keyword evidence="3 4" id="KW-0413">Isomerase</keyword>
<dbReference type="Pfam" id="PF01416">
    <property type="entry name" value="PseudoU_synth_1"/>
    <property type="match status" value="1"/>
</dbReference>
<feature type="region of interest" description="Disordered" evidence="5">
    <location>
        <begin position="206"/>
        <end position="231"/>
    </location>
</feature>
<feature type="domain" description="Pseudouridine synthase I TruA alpha/beta" evidence="6">
    <location>
        <begin position="81"/>
        <end position="198"/>
    </location>
</feature>
<keyword evidence="8" id="KW-1185">Reference proteome</keyword>
<evidence type="ECO:0000313" key="8">
    <source>
        <dbReference type="Proteomes" id="UP001374579"/>
    </source>
</evidence>
<dbReference type="InterPro" id="IPR020095">
    <property type="entry name" value="PsdUridine_synth_TruA_C"/>
</dbReference>
<evidence type="ECO:0000256" key="3">
    <source>
        <dbReference type="ARBA" id="ARBA00023235"/>
    </source>
</evidence>
<dbReference type="Gene3D" id="3.30.70.660">
    <property type="entry name" value="Pseudouridine synthase I, catalytic domain, C-terminal subdomain"/>
    <property type="match status" value="1"/>
</dbReference>
<organism evidence="7 8">
    <name type="scientific">Littorina saxatilis</name>
    <dbReference type="NCBI Taxonomy" id="31220"/>
    <lineage>
        <taxon>Eukaryota</taxon>
        <taxon>Metazoa</taxon>
        <taxon>Spiralia</taxon>
        <taxon>Lophotrochozoa</taxon>
        <taxon>Mollusca</taxon>
        <taxon>Gastropoda</taxon>
        <taxon>Caenogastropoda</taxon>
        <taxon>Littorinimorpha</taxon>
        <taxon>Littorinoidea</taxon>
        <taxon>Littorinidae</taxon>
        <taxon>Littorina</taxon>
    </lineage>
</organism>
<dbReference type="GO" id="GO:0003723">
    <property type="term" value="F:RNA binding"/>
    <property type="evidence" value="ECO:0007669"/>
    <property type="project" value="InterPro"/>
</dbReference>
<comment type="similarity">
    <text evidence="1 4">Belongs to the tRNA pseudouridine synthase TruA family.</text>
</comment>
<dbReference type="InterPro" id="IPR020097">
    <property type="entry name" value="PsdUridine_synth_TruA_a/b_dom"/>
</dbReference>
<dbReference type="PANTHER" id="PTHR11142:SF0">
    <property type="entry name" value="TRNA PSEUDOURIDINE SYNTHASE-LIKE 1"/>
    <property type="match status" value="1"/>
</dbReference>
<feature type="compositionally biased region" description="Polar residues" evidence="5">
    <location>
        <begin position="362"/>
        <end position="371"/>
    </location>
</feature>
<evidence type="ECO:0000256" key="2">
    <source>
        <dbReference type="ARBA" id="ARBA00022694"/>
    </source>
</evidence>
<evidence type="ECO:0000313" key="7">
    <source>
        <dbReference type="EMBL" id="KAK7093626.1"/>
    </source>
</evidence>
<sequence>MLKNHSSFRIHNTVRVPDDFMSRHVATARSYVYRLAVVKKKNVYLDPDGRGLPWAAQDSELSSKVYPPFDVDLFLKAGEVLTGKHNFMSFSTKNLLKTGRKINTDAEMSVRVQRGSAMMEEHREGVSNIIDYWEVHFHGKSFLYRQVRRMMGAMVMVARGKLSMEQLQYALDNPSLHNPGQIEALPGFGLTLKEVSYPESVFNYNPYAPEESTGDDQQTGTGDCGDGGEEPKVLLKETVPVPPWAMSTSSDTISPFSSANAVSMAGSGNENSKLIGEGKKSYEHMPNCRSDVDSDRNVENDDADSVATLTTDADATLPKIDSEIHEVEDERSNVDLGSDSIVAAGSEKSEAKLTEDQEAKNVASSQSSVSQ</sequence>
<dbReference type="PANTHER" id="PTHR11142">
    <property type="entry name" value="PSEUDOURIDYLATE SYNTHASE"/>
    <property type="match status" value="1"/>
</dbReference>
<evidence type="ECO:0000256" key="4">
    <source>
        <dbReference type="RuleBase" id="RU003792"/>
    </source>
</evidence>
<dbReference type="AlphaFoldDB" id="A0AAN9AUT1"/>
<comment type="caution">
    <text evidence="7">The sequence shown here is derived from an EMBL/GenBank/DDBJ whole genome shotgun (WGS) entry which is preliminary data.</text>
</comment>
<dbReference type="GO" id="GO:0160147">
    <property type="term" value="F:tRNA pseudouridine(38-40) synthase activity"/>
    <property type="evidence" value="ECO:0007669"/>
    <property type="project" value="UniProtKB-EC"/>
</dbReference>
<name>A0AAN9AUT1_9CAEN</name>
<feature type="region of interest" description="Disordered" evidence="5">
    <location>
        <begin position="280"/>
        <end position="371"/>
    </location>
</feature>
<proteinExistence type="inferred from homology"/>
<reference evidence="7 8" key="1">
    <citation type="submission" date="2024-02" db="EMBL/GenBank/DDBJ databases">
        <title>Chromosome-scale genome assembly of the rough periwinkle Littorina saxatilis.</title>
        <authorList>
            <person name="De Jode A."/>
            <person name="Faria R."/>
            <person name="Formenti G."/>
            <person name="Sims Y."/>
            <person name="Smith T.P."/>
            <person name="Tracey A."/>
            <person name="Wood J.M.D."/>
            <person name="Zagrodzka Z.B."/>
            <person name="Johannesson K."/>
            <person name="Butlin R.K."/>
            <person name="Leder E.H."/>
        </authorList>
    </citation>
    <scope>NUCLEOTIDE SEQUENCE [LARGE SCALE GENOMIC DNA]</scope>
    <source>
        <strain evidence="7">Snail1</strain>
        <tissue evidence="7">Muscle</tissue>
    </source>
</reference>
<dbReference type="EC" id="5.4.99.12" evidence="4"/>
<evidence type="ECO:0000256" key="5">
    <source>
        <dbReference type="SAM" id="MobiDB-lite"/>
    </source>
</evidence>
<dbReference type="InterPro" id="IPR020103">
    <property type="entry name" value="PsdUridine_synth_cat_dom_sf"/>
</dbReference>
<protein>
    <recommendedName>
        <fullName evidence="4">tRNA pseudouridine synthase</fullName>
        <ecNumber evidence="4">5.4.99.12</ecNumber>
    </recommendedName>
</protein>
<feature type="compositionally biased region" description="Basic and acidic residues" evidence="5">
    <location>
        <begin position="347"/>
        <end position="359"/>
    </location>
</feature>